<organism evidence="1 2">
    <name type="scientific">Plasmodium gonderi</name>
    <dbReference type="NCBI Taxonomy" id="77519"/>
    <lineage>
        <taxon>Eukaryota</taxon>
        <taxon>Sar</taxon>
        <taxon>Alveolata</taxon>
        <taxon>Apicomplexa</taxon>
        <taxon>Aconoidasida</taxon>
        <taxon>Haemosporida</taxon>
        <taxon>Plasmodiidae</taxon>
        <taxon>Plasmodium</taxon>
        <taxon>Plasmodium (Plasmodium)</taxon>
    </lineage>
</organism>
<proteinExistence type="predicted"/>
<accession>A0A1Y1JM71</accession>
<dbReference type="OMA" id="HIWRLIE"/>
<reference evidence="2" key="1">
    <citation type="submission" date="2017-04" db="EMBL/GenBank/DDBJ databases">
        <title>Plasmodium gonderi genome.</title>
        <authorList>
            <person name="Arisue N."/>
            <person name="Honma H."/>
            <person name="Kawai S."/>
            <person name="Tougan T."/>
            <person name="Tanabe K."/>
            <person name="Horii T."/>
        </authorList>
    </citation>
    <scope>NUCLEOTIDE SEQUENCE [LARGE SCALE GENOMIC DNA]</scope>
    <source>
        <strain evidence="2">ATCC 30045</strain>
    </source>
</reference>
<dbReference type="RefSeq" id="XP_028545919.1">
    <property type="nucleotide sequence ID" value="XM_028690118.1"/>
</dbReference>
<keyword evidence="2" id="KW-1185">Reference proteome</keyword>
<dbReference type="AlphaFoldDB" id="A0A1Y1JM71"/>
<protein>
    <submittedName>
        <fullName evidence="1">Uncharacterized protein</fullName>
    </submittedName>
</protein>
<comment type="caution">
    <text evidence="1">The sequence shown here is derived from an EMBL/GenBank/DDBJ whole genome shotgun (WGS) entry which is preliminary data.</text>
</comment>
<gene>
    <name evidence="1" type="ORF">PGO_141240</name>
</gene>
<name>A0A1Y1JM71_PLAGO</name>
<evidence type="ECO:0000313" key="2">
    <source>
        <dbReference type="Proteomes" id="UP000195521"/>
    </source>
</evidence>
<dbReference type="Proteomes" id="UP000195521">
    <property type="component" value="Unassembled WGS sequence"/>
</dbReference>
<dbReference type="OrthoDB" id="390194at2759"/>
<dbReference type="EMBL" id="BDQF01000015">
    <property type="protein sequence ID" value="GAW83330.1"/>
    <property type="molecule type" value="Genomic_DNA"/>
</dbReference>
<evidence type="ECO:0000313" key="1">
    <source>
        <dbReference type="EMBL" id="GAW83330.1"/>
    </source>
</evidence>
<dbReference type="GeneID" id="39750073"/>
<sequence>MSRTLIHIGKIYDSHSHAHRIYDITSKINFFYILKKGISYTEYNRRNSNSKDFYLYDLYKSVENCKTGNNLYKLSCKIKNCQIYDLCIWRLIEQKFYEFHKELKPKEISSIINHFKQIKINDNKIYENCIDIILPTIGKYSIRDLSVLCLSLTYFSKVNTFFMNTIADSIIKIYENEKTNIHNLSKKSLQQNFISYVHIIGAYSKAGIKNIELFKIASVYIYETLNSDIYVAPNYIIKIVKSYSNVKIKHSKIFELIAKQIPTIKITDEELKSIKQSLDQLNYSNETLDKYIQYRLS</sequence>